<keyword evidence="5 7" id="KW-0472">Membrane</keyword>
<dbReference type="AlphaFoldDB" id="A0A1X2HTA1"/>
<organism evidence="9 10">
    <name type="scientific">Syncephalastrum racemosum</name>
    <name type="common">Filamentous fungus</name>
    <dbReference type="NCBI Taxonomy" id="13706"/>
    <lineage>
        <taxon>Eukaryota</taxon>
        <taxon>Fungi</taxon>
        <taxon>Fungi incertae sedis</taxon>
        <taxon>Mucoromycota</taxon>
        <taxon>Mucoromycotina</taxon>
        <taxon>Mucoromycetes</taxon>
        <taxon>Mucorales</taxon>
        <taxon>Syncephalastraceae</taxon>
        <taxon>Syncephalastrum</taxon>
    </lineage>
</organism>
<feature type="transmembrane region" description="Helical" evidence="7">
    <location>
        <begin position="45"/>
        <end position="63"/>
    </location>
</feature>
<dbReference type="SUPFAM" id="SSF57850">
    <property type="entry name" value="RING/U-box"/>
    <property type="match status" value="1"/>
</dbReference>
<evidence type="ECO:0000256" key="4">
    <source>
        <dbReference type="ARBA" id="ARBA00022989"/>
    </source>
</evidence>
<proteinExistence type="predicted"/>
<evidence type="ECO:0000256" key="6">
    <source>
        <dbReference type="PROSITE-ProRule" id="PRU00175"/>
    </source>
</evidence>
<dbReference type="STRING" id="13706.A0A1X2HTA1"/>
<dbReference type="InParanoid" id="A0A1X2HTA1"/>
<dbReference type="InterPro" id="IPR001841">
    <property type="entry name" value="Znf_RING"/>
</dbReference>
<dbReference type="GO" id="GO:0005789">
    <property type="term" value="C:endoplasmic reticulum membrane"/>
    <property type="evidence" value="ECO:0007669"/>
    <property type="project" value="TreeGrafter"/>
</dbReference>
<evidence type="ECO:0000259" key="8">
    <source>
        <dbReference type="PROSITE" id="PS50089"/>
    </source>
</evidence>
<comment type="subcellular location">
    <subcellularLocation>
        <location evidence="1">Membrane</location>
        <topology evidence="1">Multi-pass membrane protein</topology>
    </subcellularLocation>
</comment>
<dbReference type="Proteomes" id="UP000242180">
    <property type="component" value="Unassembled WGS sequence"/>
</dbReference>
<reference evidence="9 10" key="1">
    <citation type="submission" date="2016-07" db="EMBL/GenBank/DDBJ databases">
        <title>Pervasive Adenine N6-methylation of Active Genes in Fungi.</title>
        <authorList>
            <consortium name="DOE Joint Genome Institute"/>
            <person name="Mondo S.J."/>
            <person name="Dannebaum R.O."/>
            <person name="Kuo R.C."/>
            <person name="Labutti K."/>
            <person name="Haridas S."/>
            <person name="Kuo A."/>
            <person name="Salamov A."/>
            <person name="Ahrendt S.R."/>
            <person name="Lipzen A."/>
            <person name="Sullivan W."/>
            <person name="Andreopoulos W.B."/>
            <person name="Clum A."/>
            <person name="Lindquist E."/>
            <person name="Daum C."/>
            <person name="Ramamoorthy G.K."/>
            <person name="Gryganskyi A."/>
            <person name="Culley D."/>
            <person name="Magnuson J.K."/>
            <person name="James T.Y."/>
            <person name="O'Malley M.A."/>
            <person name="Stajich J.E."/>
            <person name="Spatafora J.W."/>
            <person name="Visel A."/>
            <person name="Grigoriev I.V."/>
        </authorList>
    </citation>
    <scope>NUCLEOTIDE SEQUENCE [LARGE SCALE GENOMIC DNA]</scope>
    <source>
        <strain evidence="9 10">NRRL 2496</strain>
    </source>
</reference>
<dbReference type="InterPro" id="IPR040176">
    <property type="entry name" value="RNF121/RNF175"/>
</dbReference>
<dbReference type="GO" id="GO:0061630">
    <property type="term" value="F:ubiquitin protein ligase activity"/>
    <property type="evidence" value="ECO:0007669"/>
    <property type="project" value="TreeGrafter"/>
</dbReference>
<protein>
    <recommendedName>
        <fullName evidence="8">RING-type domain-containing protein</fullName>
    </recommendedName>
</protein>
<dbReference type="OMA" id="QITEYIF"/>
<gene>
    <name evidence="9" type="ORF">BCR43DRAFT_528724</name>
</gene>
<dbReference type="EMBL" id="MCGN01000001">
    <property type="protein sequence ID" value="ORZ02783.1"/>
    <property type="molecule type" value="Genomic_DNA"/>
</dbReference>
<dbReference type="PANTHER" id="PTHR13407">
    <property type="entry name" value="RNF121 PROTEIN"/>
    <property type="match status" value="1"/>
</dbReference>
<evidence type="ECO:0000256" key="3">
    <source>
        <dbReference type="ARBA" id="ARBA00022723"/>
    </source>
</evidence>
<feature type="transmembrane region" description="Helical" evidence="7">
    <location>
        <begin position="12"/>
        <end position="39"/>
    </location>
</feature>
<dbReference type="CDD" id="cd16475">
    <property type="entry name" value="RING-H2_RNF121-like"/>
    <property type="match status" value="1"/>
</dbReference>
<comment type="caution">
    <text evidence="9">The sequence shown here is derived from an EMBL/GenBank/DDBJ whole genome shotgun (WGS) entry which is preliminary data.</text>
</comment>
<name>A0A1X2HTA1_SYNRA</name>
<dbReference type="GO" id="GO:0000139">
    <property type="term" value="C:Golgi membrane"/>
    <property type="evidence" value="ECO:0007669"/>
    <property type="project" value="TreeGrafter"/>
</dbReference>
<dbReference type="OrthoDB" id="8062037at2759"/>
<evidence type="ECO:0000256" key="1">
    <source>
        <dbReference type="ARBA" id="ARBA00004141"/>
    </source>
</evidence>
<dbReference type="InterPro" id="IPR013083">
    <property type="entry name" value="Znf_RING/FYVE/PHD"/>
</dbReference>
<evidence type="ECO:0000313" key="10">
    <source>
        <dbReference type="Proteomes" id="UP000242180"/>
    </source>
</evidence>
<keyword evidence="6" id="KW-0863">Zinc-finger</keyword>
<evidence type="ECO:0000256" key="7">
    <source>
        <dbReference type="SAM" id="Phobius"/>
    </source>
</evidence>
<keyword evidence="2 7" id="KW-0812">Transmembrane</keyword>
<sequence length="205" mass="23174">MTPRMVYKWYSVVYNTSFVVGIAGYAVVLLVFFGLGSLFSSEPGVMQFGLLLLSYGLYFGVLGRDFVEICSDRMAATVGYYSEDGFPRKHLNNNICAVCGQATANDIGSLTDPQQKAMFVDDTAHQLACKHVFHEKCIRGWCLIGKKDICPYCKEKVDLKQFKKNPWDTQQQLYLNILDGVRYLVVWQPLIFGAVQLSYYLLGLD</sequence>
<accession>A0A1X2HTA1</accession>
<evidence type="ECO:0000256" key="2">
    <source>
        <dbReference type="ARBA" id="ARBA00022692"/>
    </source>
</evidence>
<dbReference type="Pfam" id="PF13639">
    <property type="entry name" value="zf-RING_2"/>
    <property type="match status" value="1"/>
</dbReference>
<dbReference type="SMART" id="SM00184">
    <property type="entry name" value="RING"/>
    <property type="match status" value="1"/>
</dbReference>
<keyword evidence="10" id="KW-1185">Reference proteome</keyword>
<keyword evidence="4 7" id="KW-1133">Transmembrane helix</keyword>
<dbReference type="PANTHER" id="PTHR13407:SF0">
    <property type="entry name" value="FI05221P"/>
    <property type="match status" value="1"/>
</dbReference>
<dbReference type="PROSITE" id="PS50089">
    <property type="entry name" value="ZF_RING_2"/>
    <property type="match status" value="1"/>
</dbReference>
<evidence type="ECO:0000256" key="5">
    <source>
        <dbReference type="ARBA" id="ARBA00023136"/>
    </source>
</evidence>
<evidence type="ECO:0000313" key="9">
    <source>
        <dbReference type="EMBL" id="ORZ02783.1"/>
    </source>
</evidence>
<feature type="domain" description="RING-type" evidence="8">
    <location>
        <begin position="96"/>
        <end position="154"/>
    </location>
</feature>
<keyword evidence="6" id="KW-0862">Zinc</keyword>
<feature type="transmembrane region" description="Helical" evidence="7">
    <location>
        <begin position="181"/>
        <end position="202"/>
    </location>
</feature>
<keyword evidence="3" id="KW-0479">Metal-binding</keyword>
<dbReference type="GO" id="GO:0008270">
    <property type="term" value="F:zinc ion binding"/>
    <property type="evidence" value="ECO:0007669"/>
    <property type="project" value="UniProtKB-KW"/>
</dbReference>
<dbReference type="GO" id="GO:0036503">
    <property type="term" value="P:ERAD pathway"/>
    <property type="evidence" value="ECO:0007669"/>
    <property type="project" value="TreeGrafter"/>
</dbReference>
<dbReference type="Gene3D" id="3.30.40.10">
    <property type="entry name" value="Zinc/RING finger domain, C3HC4 (zinc finger)"/>
    <property type="match status" value="1"/>
</dbReference>